<dbReference type="EMBL" id="BMVF01000012">
    <property type="protein sequence ID" value="GHD92401.1"/>
    <property type="molecule type" value="Genomic_DNA"/>
</dbReference>
<sequence length="192" mass="20929">MADGFIRWYREAGAESIFRDQVDVFEQHGITLAHPATGVATVINVDGDDIPIDFEALSLIIDLRLPSVSINWWISADTNVVSSYTHEPLGCEIQTFWVDGLTAEEARAFNSAVMSTMSRVSTPTRALVCDHQGITDADDWDSAILYGGAEIPGVVDPLLLSPEISRRILSDSTRLCGTVTEDSLVRVTSLST</sequence>
<dbReference type="AlphaFoldDB" id="A0A918Y743"/>
<reference evidence="1" key="1">
    <citation type="journal article" date="2014" name="Int. J. Syst. Evol. Microbiol.">
        <title>Complete genome sequence of Corynebacterium casei LMG S-19264T (=DSM 44701T), isolated from a smear-ripened cheese.</title>
        <authorList>
            <consortium name="US DOE Joint Genome Institute (JGI-PGF)"/>
            <person name="Walter F."/>
            <person name="Albersmeier A."/>
            <person name="Kalinowski J."/>
            <person name="Ruckert C."/>
        </authorList>
    </citation>
    <scope>NUCLEOTIDE SEQUENCE</scope>
    <source>
        <strain evidence="1">JCM 4654</strain>
    </source>
</reference>
<protein>
    <submittedName>
        <fullName evidence="1">Uncharacterized protein</fullName>
    </submittedName>
</protein>
<evidence type="ECO:0000313" key="2">
    <source>
        <dbReference type="Proteomes" id="UP000608955"/>
    </source>
</evidence>
<organism evidence="1 2">
    <name type="scientific">Streptomyces naganishii JCM 4654</name>
    <dbReference type="NCBI Taxonomy" id="1306179"/>
    <lineage>
        <taxon>Bacteria</taxon>
        <taxon>Bacillati</taxon>
        <taxon>Actinomycetota</taxon>
        <taxon>Actinomycetes</taxon>
        <taxon>Kitasatosporales</taxon>
        <taxon>Streptomycetaceae</taxon>
        <taxon>Streptomyces</taxon>
    </lineage>
</organism>
<name>A0A918Y743_9ACTN</name>
<dbReference type="RefSeq" id="WP_190179670.1">
    <property type="nucleotide sequence ID" value="NZ_BMVF01000012.1"/>
</dbReference>
<comment type="caution">
    <text evidence="1">The sequence shown here is derived from an EMBL/GenBank/DDBJ whole genome shotgun (WGS) entry which is preliminary data.</text>
</comment>
<gene>
    <name evidence="1" type="ORF">GCM10010508_45250</name>
</gene>
<evidence type="ECO:0000313" key="1">
    <source>
        <dbReference type="EMBL" id="GHD92401.1"/>
    </source>
</evidence>
<reference evidence="1" key="2">
    <citation type="submission" date="2020-09" db="EMBL/GenBank/DDBJ databases">
        <authorList>
            <person name="Sun Q."/>
            <person name="Ohkuma M."/>
        </authorList>
    </citation>
    <scope>NUCLEOTIDE SEQUENCE</scope>
    <source>
        <strain evidence="1">JCM 4654</strain>
    </source>
</reference>
<dbReference type="Proteomes" id="UP000608955">
    <property type="component" value="Unassembled WGS sequence"/>
</dbReference>
<accession>A0A918Y743</accession>
<proteinExistence type="predicted"/>
<keyword evidence="2" id="KW-1185">Reference proteome</keyword>